<evidence type="ECO:0008006" key="4">
    <source>
        <dbReference type="Google" id="ProtNLM"/>
    </source>
</evidence>
<feature type="signal peptide" evidence="1">
    <location>
        <begin position="1"/>
        <end position="26"/>
    </location>
</feature>
<dbReference type="OrthoDB" id="73040at2"/>
<keyword evidence="1" id="KW-0732">Signal</keyword>
<feature type="chain" id="PRO_5038436860" description="CueP family metal-binding protein" evidence="1">
    <location>
        <begin position="27"/>
        <end position="205"/>
    </location>
</feature>
<accession>A0A2V3DVL4</accession>
<organism evidence="2 3">
    <name type="scientific">Arthrobacter psychrochitiniphilus</name>
    <dbReference type="NCBI Taxonomy" id="291045"/>
    <lineage>
        <taxon>Bacteria</taxon>
        <taxon>Bacillati</taxon>
        <taxon>Actinomycetota</taxon>
        <taxon>Actinomycetes</taxon>
        <taxon>Micrococcales</taxon>
        <taxon>Micrococcaceae</taxon>
        <taxon>Arthrobacter</taxon>
    </lineage>
</organism>
<keyword evidence="3" id="KW-1185">Reference proteome</keyword>
<reference evidence="2 3" key="1">
    <citation type="submission" date="2018-05" db="EMBL/GenBank/DDBJ databases">
        <title>Genetic diversity of glacier-inhabiting Cryobacterium bacteria in China and description of Cryobacterium mengkeensis sp. nov. and Arthrobacter glacialis sp. nov.</title>
        <authorList>
            <person name="Liu Q."/>
            <person name="Xin Y.-H."/>
        </authorList>
    </citation>
    <scope>NUCLEOTIDE SEQUENCE [LARGE SCALE GENOMIC DNA]</scope>
    <source>
        <strain evidence="2 3">GP3</strain>
    </source>
</reference>
<dbReference type="AlphaFoldDB" id="A0A2V3DVL4"/>
<sequence>MNQKITRRASLSGAIAMAAASMLLLAGCSTPAPTPSAVSAPPSAATELIAELGFDGKSAKDVITELDTLPVAERSSELMASIRPEALTLRDAANREATLPMPANEFYVSVAPYVSQTHECHFHSLTTCLGELANQEVEVTVTNDATGEVLIKEALHTYDNGFLGLWLPRGIDATLTLNQGGKSATQVLSTKNADDPTCVTTTQLS</sequence>
<dbReference type="EMBL" id="QHLZ01000003">
    <property type="protein sequence ID" value="PXA66447.1"/>
    <property type="molecule type" value="Genomic_DNA"/>
</dbReference>
<dbReference type="Gene3D" id="2.60.40.3700">
    <property type="match status" value="1"/>
</dbReference>
<dbReference type="NCBIfam" id="NF038094">
    <property type="entry name" value="CueP_fam"/>
    <property type="match status" value="1"/>
</dbReference>
<comment type="caution">
    <text evidence="2">The sequence shown here is derived from an EMBL/GenBank/DDBJ whole genome shotgun (WGS) entry which is preliminary data.</text>
</comment>
<evidence type="ECO:0000313" key="3">
    <source>
        <dbReference type="Proteomes" id="UP000246303"/>
    </source>
</evidence>
<dbReference type="InterPro" id="IPR047808">
    <property type="entry name" value="CueP-like"/>
</dbReference>
<dbReference type="RefSeq" id="WP_110105631.1">
    <property type="nucleotide sequence ID" value="NZ_JACBZZ010000001.1"/>
</dbReference>
<dbReference type="Pfam" id="PF21172">
    <property type="entry name" value="CueP"/>
    <property type="match status" value="1"/>
</dbReference>
<evidence type="ECO:0000256" key="1">
    <source>
        <dbReference type="SAM" id="SignalP"/>
    </source>
</evidence>
<protein>
    <recommendedName>
        <fullName evidence="4">CueP family metal-binding protein</fullName>
    </recommendedName>
</protein>
<gene>
    <name evidence="2" type="ORF">CVS29_07165</name>
</gene>
<dbReference type="PROSITE" id="PS51257">
    <property type="entry name" value="PROKAR_LIPOPROTEIN"/>
    <property type="match status" value="1"/>
</dbReference>
<proteinExistence type="predicted"/>
<evidence type="ECO:0000313" key="2">
    <source>
        <dbReference type="EMBL" id="PXA66447.1"/>
    </source>
</evidence>
<dbReference type="PROSITE" id="PS51318">
    <property type="entry name" value="TAT"/>
    <property type="match status" value="1"/>
</dbReference>
<dbReference type="InterPro" id="IPR006311">
    <property type="entry name" value="TAT_signal"/>
</dbReference>
<dbReference type="Proteomes" id="UP000246303">
    <property type="component" value="Unassembled WGS sequence"/>
</dbReference>
<name>A0A2V3DVL4_9MICC</name>